<dbReference type="Proteomes" id="UP000682892">
    <property type="component" value="Chromosome 1"/>
</dbReference>
<evidence type="ECO:0000313" key="2">
    <source>
        <dbReference type="Proteomes" id="UP000682892"/>
    </source>
</evidence>
<sequence length="121" mass="14802">MEQKKNVVKKETKQKSFEFCVGFRKTRLDSIGRGIRANRANRQTKMKRKWCKSRLVTWVRIEIERRKNPKLFCFSLMVEEKYRKKFACSLRNQKQLIEEIVVIWSPQSVKNHPYKREMKMF</sequence>
<protein>
    <submittedName>
        <fullName evidence="1">AAEL017344-PA</fullName>
    </submittedName>
</protein>
<dbReference type="HOGENOM" id="CLU_2039965_0_0_1"/>
<dbReference type="PaxDb" id="7159-AAEL017344-PA"/>
<accession>J9HTT2</accession>
<gene>
    <name evidence="1" type="ORF">AaeL_AAEL017344</name>
</gene>
<proteinExistence type="predicted"/>
<name>J9HTT2_AEDAE</name>
<reference evidence="1" key="3">
    <citation type="submission" date="2012-09" db="EMBL/GenBank/DDBJ databases">
        <authorList>
            <consortium name="VectorBase"/>
        </authorList>
    </citation>
    <scope>NUCLEOTIDE SEQUENCE</scope>
    <source>
        <strain evidence="1">Liverpool</strain>
    </source>
</reference>
<reference evidence="1" key="2">
    <citation type="journal article" date="2007" name="Science">
        <title>Genome sequence of Aedes aegypti, a major arbovirus vector.</title>
        <authorList>
            <person name="Nene V."/>
            <person name="Wortman J.R."/>
            <person name="Lawson D."/>
            <person name="Haas B."/>
            <person name="Kodira C."/>
            <person name="Tu Z.J."/>
            <person name="Loftus B."/>
            <person name="Xi Z."/>
            <person name="Megy K."/>
            <person name="Grabherr M."/>
            <person name="Ren Q."/>
            <person name="Zdobnov E.M."/>
            <person name="Lobo N.F."/>
            <person name="Campbell K.S."/>
            <person name="Brown S.E."/>
            <person name="Bonaldo M.F."/>
            <person name="Zhu J."/>
            <person name="Sinkins S.P."/>
            <person name="Hogenkamp D.G."/>
            <person name="Amedeo P."/>
            <person name="Arensburger P."/>
            <person name="Atkinson P.W."/>
            <person name="Bidwell S."/>
            <person name="Biedler J."/>
            <person name="Birney E."/>
            <person name="Bruggner R.V."/>
            <person name="Costas J."/>
            <person name="Coy M.R."/>
            <person name="Crabtree J."/>
            <person name="Crawford M."/>
            <person name="Debruyn B."/>
            <person name="Decaprio D."/>
            <person name="Eiglmeier K."/>
            <person name="Eisenstadt E."/>
            <person name="El-Dorry H."/>
            <person name="Gelbart W.M."/>
            <person name="Gomes S.L."/>
            <person name="Hammond M."/>
            <person name="Hannick L.I."/>
            <person name="Hogan J.R."/>
            <person name="Holmes M.H."/>
            <person name="Jaffe D."/>
            <person name="Johnston J.S."/>
            <person name="Kennedy R.C."/>
            <person name="Koo H."/>
            <person name="Kravitz S."/>
            <person name="Kriventseva E.V."/>
            <person name="Kulp D."/>
            <person name="Labutti K."/>
            <person name="Lee E."/>
            <person name="Li S."/>
            <person name="Lovin D.D."/>
            <person name="Mao C."/>
            <person name="Mauceli E."/>
            <person name="Menck C.F."/>
            <person name="Miller J.R."/>
            <person name="Montgomery P."/>
            <person name="Mori A."/>
            <person name="Nascimento A.L."/>
            <person name="Naveira H.F."/>
            <person name="Nusbaum C."/>
            <person name="O'leary S."/>
            <person name="Orvis J."/>
            <person name="Pertea M."/>
            <person name="Quesneville H."/>
            <person name="Reidenbach K.R."/>
            <person name="Rogers Y.H."/>
            <person name="Roth C.W."/>
            <person name="Schneider J.R."/>
            <person name="Schatz M."/>
            <person name="Shumway M."/>
            <person name="Stanke M."/>
            <person name="Stinson E.O."/>
            <person name="Tubio J.M."/>
            <person name="Vanzee J.P."/>
            <person name="Verjovski-Almeida S."/>
            <person name="Werner D."/>
            <person name="White O."/>
            <person name="Wyder S."/>
            <person name="Zeng Q."/>
            <person name="Zhao Q."/>
            <person name="Zhao Y."/>
            <person name="Hill C.A."/>
            <person name="Raikhel A.S."/>
            <person name="Soares M.B."/>
            <person name="Knudson D.L."/>
            <person name="Lee N.H."/>
            <person name="Galagan J."/>
            <person name="Salzberg S.L."/>
            <person name="Paulsen I.T."/>
            <person name="Dimopoulos G."/>
            <person name="Collins F.H."/>
            <person name="Birren B."/>
            <person name="Fraser-Liggett C.M."/>
            <person name="Severson D.W."/>
        </authorList>
    </citation>
    <scope>NUCLEOTIDE SEQUENCE [LARGE SCALE GENOMIC DNA]</scope>
    <source>
        <strain evidence="1">Liverpool</strain>
    </source>
</reference>
<evidence type="ECO:0000313" key="1">
    <source>
        <dbReference type="EMBL" id="EJY58058.1"/>
    </source>
</evidence>
<dbReference type="AlphaFoldDB" id="J9HTT2"/>
<reference evidence="1" key="1">
    <citation type="submission" date="2005-10" db="EMBL/GenBank/DDBJ databases">
        <authorList>
            <person name="Loftus B.J."/>
            <person name="Nene V.M."/>
            <person name="Hannick L.I."/>
            <person name="Bidwell S."/>
            <person name="Haas B."/>
            <person name="Amedeo P."/>
            <person name="Orvis J."/>
            <person name="Wortman J.R."/>
            <person name="White O.R."/>
            <person name="Salzberg S."/>
            <person name="Shumway M."/>
            <person name="Koo H."/>
            <person name="Zhao Y."/>
            <person name="Holmes M."/>
            <person name="Miller J."/>
            <person name="Schatz M."/>
            <person name="Pop M."/>
            <person name="Pai G."/>
            <person name="Utterback T."/>
            <person name="Rogers Y.-H."/>
            <person name="Kravitz S."/>
            <person name="Fraser C.M."/>
        </authorList>
    </citation>
    <scope>NUCLEOTIDE SEQUENCE</scope>
    <source>
        <strain evidence="1">Liverpool</strain>
    </source>
</reference>
<organism evidence="1 2">
    <name type="scientific">Aedes aegypti</name>
    <name type="common">Yellowfever mosquito</name>
    <name type="synonym">Culex aegypti</name>
    <dbReference type="NCBI Taxonomy" id="7159"/>
    <lineage>
        <taxon>Eukaryota</taxon>
        <taxon>Metazoa</taxon>
        <taxon>Ecdysozoa</taxon>
        <taxon>Arthropoda</taxon>
        <taxon>Hexapoda</taxon>
        <taxon>Insecta</taxon>
        <taxon>Pterygota</taxon>
        <taxon>Neoptera</taxon>
        <taxon>Endopterygota</taxon>
        <taxon>Diptera</taxon>
        <taxon>Nematocera</taxon>
        <taxon>Culicoidea</taxon>
        <taxon>Culicidae</taxon>
        <taxon>Culicinae</taxon>
        <taxon>Aedini</taxon>
        <taxon>Aedes</taxon>
        <taxon>Stegomyia</taxon>
    </lineage>
</organism>
<dbReference type="EMBL" id="CH478116">
    <property type="protein sequence ID" value="EJY58058.1"/>
    <property type="molecule type" value="Genomic_DNA"/>
</dbReference>